<dbReference type="Gene3D" id="1.10.287.3510">
    <property type="match status" value="1"/>
</dbReference>
<reference evidence="12" key="1">
    <citation type="submission" date="2022-04" db="EMBL/GenBank/DDBJ databases">
        <title>Five Complete Miogenomes of Bark Beetles (Coleoptera: Curculionidae, Scolytinae): A Comparative Analysis and Phylogenetic Implications.</title>
        <authorList>
            <person name="Guo Q."/>
            <person name="Huang W."/>
            <person name="Chen X."/>
            <person name="Wang X."/>
        </authorList>
    </citation>
    <scope>NUCLEOTIDE SEQUENCE</scope>
    <source>
        <tissue evidence="12">Leg</tissue>
    </source>
</reference>
<name>A0A9E8G599_9CUCU</name>
<keyword evidence="12" id="KW-0496">Mitochondrion</keyword>
<evidence type="ECO:0000256" key="3">
    <source>
        <dbReference type="ARBA" id="ARBA00016612"/>
    </source>
</evidence>
<keyword evidence="6 11" id="KW-1133">Transmembrane helix</keyword>
<comment type="subcellular location">
    <subcellularLocation>
        <location evidence="1">Membrane</location>
        <topology evidence="1">Multi-pass membrane protein</topology>
    </subcellularLocation>
</comment>
<gene>
    <name evidence="12" type="primary">nad4l</name>
</gene>
<evidence type="ECO:0000256" key="1">
    <source>
        <dbReference type="ARBA" id="ARBA00004141"/>
    </source>
</evidence>
<evidence type="ECO:0000256" key="5">
    <source>
        <dbReference type="ARBA" id="ARBA00022967"/>
    </source>
</evidence>
<evidence type="ECO:0000313" key="12">
    <source>
        <dbReference type="EMBL" id="UZT27008.1"/>
    </source>
</evidence>
<keyword evidence="5" id="KW-1278">Translocase</keyword>
<evidence type="ECO:0000256" key="4">
    <source>
        <dbReference type="ARBA" id="ARBA00022692"/>
    </source>
</evidence>
<evidence type="ECO:0000256" key="2">
    <source>
        <dbReference type="ARBA" id="ARBA00010519"/>
    </source>
</evidence>
<dbReference type="GO" id="GO:0008137">
    <property type="term" value="F:NADH dehydrogenase (ubiquinone) activity"/>
    <property type="evidence" value="ECO:0007669"/>
    <property type="project" value="UniProtKB-EC"/>
</dbReference>
<dbReference type="AlphaFoldDB" id="A0A9E8G599"/>
<feature type="transmembrane region" description="Helical" evidence="11">
    <location>
        <begin position="32"/>
        <end position="54"/>
    </location>
</feature>
<comment type="catalytic activity">
    <reaction evidence="10">
        <text>a ubiquinone + NADH + 5 H(+)(in) = a ubiquinol + NAD(+) + 4 H(+)(out)</text>
        <dbReference type="Rhea" id="RHEA:29091"/>
        <dbReference type="Rhea" id="RHEA-COMP:9565"/>
        <dbReference type="Rhea" id="RHEA-COMP:9566"/>
        <dbReference type="ChEBI" id="CHEBI:15378"/>
        <dbReference type="ChEBI" id="CHEBI:16389"/>
        <dbReference type="ChEBI" id="CHEBI:17976"/>
        <dbReference type="ChEBI" id="CHEBI:57540"/>
        <dbReference type="ChEBI" id="CHEBI:57945"/>
        <dbReference type="EC" id="7.1.1.2"/>
    </reaction>
</comment>
<keyword evidence="7" id="KW-0520">NAD</keyword>
<keyword evidence="8 11" id="KW-0472">Membrane</keyword>
<evidence type="ECO:0000256" key="7">
    <source>
        <dbReference type="ARBA" id="ARBA00023027"/>
    </source>
</evidence>
<comment type="similarity">
    <text evidence="2">Belongs to the complex I subunit 4L family.</text>
</comment>
<geneLocation type="mitochondrion" evidence="12"/>
<evidence type="ECO:0000256" key="10">
    <source>
        <dbReference type="ARBA" id="ARBA00049551"/>
    </source>
</evidence>
<evidence type="ECO:0000256" key="6">
    <source>
        <dbReference type="ARBA" id="ARBA00022989"/>
    </source>
</evidence>
<dbReference type="EMBL" id="ON169991">
    <property type="protein sequence ID" value="UZT27008.1"/>
    <property type="molecule type" value="Genomic_DNA"/>
</dbReference>
<sequence length="101" mass="11638">MMMMMFMNIDSVSFVILFFCGLVSYILSNKHFLLMLISLEVMVLAVYMTLFFYFVQFGSESLLNMIYLSMSVCEGALGLALLVILIRTHGMDMVMIFDSLW</sequence>
<dbReference type="Pfam" id="PF00420">
    <property type="entry name" value="Oxidored_q2"/>
    <property type="match status" value="1"/>
</dbReference>
<dbReference type="InterPro" id="IPR039428">
    <property type="entry name" value="NUOK/Mnh_C1-like"/>
</dbReference>
<accession>A0A9E8G599</accession>
<proteinExistence type="inferred from homology"/>
<evidence type="ECO:0000256" key="9">
    <source>
        <dbReference type="ARBA" id="ARBA00031586"/>
    </source>
</evidence>
<keyword evidence="4 11" id="KW-0812">Transmembrane</keyword>
<evidence type="ECO:0000256" key="8">
    <source>
        <dbReference type="ARBA" id="ARBA00023136"/>
    </source>
</evidence>
<protein>
    <recommendedName>
        <fullName evidence="3">NADH-ubiquinone oxidoreductase chain 4L</fullName>
    </recommendedName>
    <alternativeName>
        <fullName evidence="9">NADH dehydrogenase subunit 4L</fullName>
    </alternativeName>
</protein>
<organism evidence="12">
    <name type="scientific">Xylosandrus sp</name>
    <dbReference type="NCBI Taxonomy" id="2995405"/>
    <lineage>
        <taxon>Eukaryota</taxon>
        <taxon>Metazoa</taxon>
        <taxon>Ecdysozoa</taxon>
        <taxon>Arthropoda</taxon>
        <taxon>Hexapoda</taxon>
        <taxon>Insecta</taxon>
        <taxon>Pterygota</taxon>
        <taxon>Neoptera</taxon>
        <taxon>Endopterygota</taxon>
        <taxon>Coleoptera</taxon>
        <taxon>Polyphaga</taxon>
        <taxon>Cucujiformia</taxon>
        <taxon>Curculionidae</taxon>
        <taxon>Scolytinae</taxon>
        <taxon>Xylosandrus</taxon>
    </lineage>
</organism>
<feature type="transmembrane region" description="Helical" evidence="11">
    <location>
        <begin position="66"/>
        <end position="86"/>
    </location>
</feature>
<dbReference type="GO" id="GO:0016020">
    <property type="term" value="C:membrane"/>
    <property type="evidence" value="ECO:0007669"/>
    <property type="project" value="UniProtKB-SubCell"/>
</dbReference>
<evidence type="ECO:0000256" key="11">
    <source>
        <dbReference type="SAM" id="Phobius"/>
    </source>
</evidence>
<feature type="transmembrane region" description="Helical" evidence="11">
    <location>
        <begin position="6"/>
        <end position="27"/>
    </location>
</feature>